<keyword evidence="2" id="KW-1185">Reference proteome</keyword>
<organism evidence="1 2">
    <name type="scientific">Persea americana</name>
    <name type="common">Avocado</name>
    <dbReference type="NCBI Taxonomy" id="3435"/>
    <lineage>
        <taxon>Eukaryota</taxon>
        <taxon>Viridiplantae</taxon>
        <taxon>Streptophyta</taxon>
        <taxon>Embryophyta</taxon>
        <taxon>Tracheophyta</taxon>
        <taxon>Spermatophyta</taxon>
        <taxon>Magnoliopsida</taxon>
        <taxon>Magnoliidae</taxon>
        <taxon>Laurales</taxon>
        <taxon>Lauraceae</taxon>
        <taxon>Persea</taxon>
    </lineage>
</organism>
<evidence type="ECO:0000313" key="2">
    <source>
        <dbReference type="Proteomes" id="UP001234297"/>
    </source>
</evidence>
<gene>
    <name evidence="1" type="ORF">MRB53_030802</name>
</gene>
<dbReference type="EMBL" id="CM056818">
    <property type="protein sequence ID" value="KAJ8622273.1"/>
    <property type="molecule type" value="Genomic_DNA"/>
</dbReference>
<accession>A0ACC2KMV7</accession>
<dbReference type="Proteomes" id="UP001234297">
    <property type="component" value="Chromosome 10"/>
</dbReference>
<protein>
    <submittedName>
        <fullName evidence="1">Uncharacterized protein</fullName>
    </submittedName>
</protein>
<evidence type="ECO:0000313" key="1">
    <source>
        <dbReference type="EMBL" id="KAJ8622273.1"/>
    </source>
</evidence>
<proteinExistence type="predicted"/>
<reference evidence="1 2" key="1">
    <citation type="journal article" date="2022" name="Hortic Res">
        <title>A haplotype resolved chromosomal level avocado genome allows analysis of novel avocado genes.</title>
        <authorList>
            <person name="Nath O."/>
            <person name="Fletcher S.J."/>
            <person name="Hayward A."/>
            <person name="Shaw L.M."/>
            <person name="Masouleh A.K."/>
            <person name="Furtado A."/>
            <person name="Henry R.J."/>
            <person name="Mitter N."/>
        </authorList>
    </citation>
    <scope>NUCLEOTIDE SEQUENCE [LARGE SCALE GENOMIC DNA]</scope>
    <source>
        <strain evidence="2">cv. Hass</strain>
    </source>
</reference>
<name>A0ACC2KMV7_PERAE</name>
<sequence>MARVSPPVLCSPSFSLQQALPTPSPFTNSLASSGGWRSSQPTGHLSNILLRFFAFLFSVVSSLSLFAPVPHNSILHYHEFRYCLSISILASVYSALQLLKGIHDIAFRGRYISDNICDYITFFMDQHVTVDGIPSDIIFISIGALHRTNLKDHSQENCHYIGYHVSRCFSCHSGLRSHIRLQALQEDHLVIKLHN</sequence>
<comment type="caution">
    <text evidence="1">The sequence shown here is derived from an EMBL/GenBank/DDBJ whole genome shotgun (WGS) entry which is preliminary data.</text>
</comment>